<organism evidence="4 5">
    <name type="scientific">Thamnidium elegans</name>
    <dbReference type="NCBI Taxonomy" id="101142"/>
    <lineage>
        <taxon>Eukaryota</taxon>
        <taxon>Fungi</taxon>
        <taxon>Fungi incertae sedis</taxon>
        <taxon>Mucoromycota</taxon>
        <taxon>Mucoromycotina</taxon>
        <taxon>Mucoromycetes</taxon>
        <taxon>Mucorales</taxon>
        <taxon>Mucorineae</taxon>
        <taxon>Mucoraceae</taxon>
        <taxon>Thamnidium</taxon>
    </lineage>
</organism>
<feature type="region of interest" description="Disordered" evidence="3">
    <location>
        <begin position="236"/>
        <end position="263"/>
    </location>
</feature>
<name>A0A8H7VWG8_9FUNG</name>
<dbReference type="Proteomes" id="UP000613177">
    <property type="component" value="Unassembled WGS sequence"/>
</dbReference>
<evidence type="ECO:0000313" key="4">
    <source>
        <dbReference type="EMBL" id="KAG2231248.1"/>
    </source>
</evidence>
<reference evidence="4" key="1">
    <citation type="submission" date="2021-01" db="EMBL/GenBank/DDBJ databases">
        <title>Metabolic potential, ecology and presence of endohyphal bacteria is reflected in genomic diversity of Mucoromycotina.</title>
        <authorList>
            <person name="Muszewska A."/>
            <person name="Okrasinska A."/>
            <person name="Steczkiewicz K."/>
            <person name="Drgas O."/>
            <person name="Orlowska M."/>
            <person name="Perlinska-Lenart U."/>
            <person name="Aleksandrzak-Piekarczyk T."/>
            <person name="Szatraj K."/>
            <person name="Zielenkiewicz U."/>
            <person name="Pilsyk S."/>
            <person name="Malc E."/>
            <person name="Mieczkowski P."/>
            <person name="Kruszewska J.S."/>
            <person name="Biernat P."/>
            <person name="Pawlowska J."/>
        </authorList>
    </citation>
    <scope>NUCLEOTIDE SEQUENCE</scope>
    <source>
        <strain evidence="4">WA0000018081</strain>
    </source>
</reference>
<evidence type="ECO:0000256" key="2">
    <source>
        <dbReference type="ARBA" id="ARBA00022737"/>
    </source>
</evidence>
<keyword evidence="2" id="KW-0677">Repeat</keyword>
<dbReference type="PANTHER" id="PTHR46652:SF7">
    <property type="entry name" value="LEUCINE-RICH REPEAT AND IQ DOMAIN-CONTAINING PROTEIN 1"/>
    <property type="match status" value="1"/>
</dbReference>
<dbReference type="PROSITE" id="PS51450">
    <property type="entry name" value="LRR"/>
    <property type="match status" value="2"/>
</dbReference>
<dbReference type="InterPro" id="IPR001611">
    <property type="entry name" value="Leu-rich_rpt"/>
</dbReference>
<evidence type="ECO:0000256" key="3">
    <source>
        <dbReference type="SAM" id="MobiDB-lite"/>
    </source>
</evidence>
<comment type="caution">
    <text evidence="4">The sequence shown here is derived from an EMBL/GenBank/DDBJ whole genome shotgun (WGS) entry which is preliminary data.</text>
</comment>
<dbReference type="Pfam" id="PF14580">
    <property type="entry name" value="LRR_9"/>
    <property type="match status" value="1"/>
</dbReference>
<evidence type="ECO:0000313" key="5">
    <source>
        <dbReference type="Proteomes" id="UP000613177"/>
    </source>
</evidence>
<dbReference type="InterPro" id="IPR050836">
    <property type="entry name" value="SDS22/Internalin_LRR"/>
</dbReference>
<feature type="compositionally biased region" description="Basic and acidic residues" evidence="3">
    <location>
        <begin position="243"/>
        <end position="254"/>
    </location>
</feature>
<dbReference type="Gene3D" id="3.80.10.10">
    <property type="entry name" value="Ribonuclease Inhibitor"/>
    <property type="match status" value="2"/>
</dbReference>
<dbReference type="SUPFAM" id="SSF52058">
    <property type="entry name" value="L domain-like"/>
    <property type="match status" value="1"/>
</dbReference>
<keyword evidence="5" id="KW-1185">Reference proteome</keyword>
<proteinExistence type="predicted"/>
<feature type="region of interest" description="Disordered" evidence="3">
    <location>
        <begin position="397"/>
        <end position="418"/>
    </location>
</feature>
<dbReference type="PANTHER" id="PTHR46652">
    <property type="entry name" value="LEUCINE-RICH REPEAT AND IQ DOMAIN-CONTAINING PROTEIN 1-RELATED"/>
    <property type="match status" value="1"/>
</dbReference>
<feature type="region of interest" description="Disordered" evidence="3">
    <location>
        <begin position="290"/>
        <end position="312"/>
    </location>
</feature>
<dbReference type="AlphaFoldDB" id="A0A8H7VWG8"/>
<protein>
    <submittedName>
        <fullName evidence="4">Uncharacterized protein</fullName>
    </submittedName>
</protein>
<gene>
    <name evidence="4" type="ORF">INT48_006823</name>
</gene>
<dbReference type="InterPro" id="IPR032675">
    <property type="entry name" value="LRR_dom_sf"/>
</dbReference>
<accession>A0A8H7VWG8</accession>
<sequence>MKLTTQVIAEIYKDKPIESLKDINVSKREIDSVDDISACKELRKLNLANNELVDEKSITGLKDLEQITLLNLSGNKFKDFTGFQHFQTLCVISHNKVDRVPRLSSILQLTKLSAAHNQLTEVPDLTHNVLLKEIRLNDNKITQIPETLRKCNAIEIMDFGNNGLANWTDIAALGSLTKLHNLNLKGNPIAKKKDYLEKILDLVPSLRILDGERFDPKFLERKKKQRENVNIVEKKQRMKRMKVQKEKKEKKERGEVDEDGDVHMKEADAPVAEGKKRKAKVTEILKVKAKKSGAVEPSDEPAMKKKKKTASDEKDLFFVKPEDKPVETKKTKATKATTIPKEPVAKKESVASVAAIPTLLTKPQTKAETGVVGVVDKSKKLAKAGIKKTTDVVAALESENKKQEASNTGTGLDVGGWD</sequence>
<dbReference type="EMBL" id="JAEPRE010000159">
    <property type="protein sequence ID" value="KAG2231248.1"/>
    <property type="molecule type" value="Genomic_DNA"/>
</dbReference>
<keyword evidence="1" id="KW-0433">Leucine-rich repeat</keyword>
<evidence type="ECO:0000256" key="1">
    <source>
        <dbReference type="ARBA" id="ARBA00022614"/>
    </source>
</evidence>